<evidence type="ECO:0000313" key="3">
    <source>
        <dbReference type="Proteomes" id="UP001162881"/>
    </source>
</evidence>
<evidence type="ECO:0000313" key="2">
    <source>
        <dbReference type="EMBL" id="MCJ2182737.1"/>
    </source>
</evidence>
<proteinExistence type="predicted"/>
<keyword evidence="1" id="KW-0472">Membrane</keyword>
<feature type="transmembrane region" description="Helical" evidence="1">
    <location>
        <begin position="37"/>
        <end position="64"/>
    </location>
</feature>
<gene>
    <name evidence="2" type="ORF">MTR62_08540</name>
</gene>
<comment type="caution">
    <text evidence="2">The sequence shown here is derived from an EMBL/GenBank/DDBJ whole genome shotgun (WGS) entry which is preliminary data.</text>
</comment>
<name>A0ABT0BCF6_9SPHN</name>
<keyword evidence="3" id="KW-1185">Reference proteome</keyword>
<feature type="transmembrane region" description="Helical" evidence="1">
    <location>
        <begin position="6"/>
        <end position="25"/>
    </location>
</feature>
<organism evidence="2 3">
    <name type="scientific">Novosphingobium organovorum</name>
    <dbReference type="NCBI Taxonomy" id="2930092"/>
    <lineage>
        <taxon>Bacteria</taxon>
        <taxon>Pseudomonadati</taxon>
        <taxon>Pseudomonadota</taxon>
        <taxon>Alphaproteobacteria</taxon>
        <taxon>Sphingomonadales</taxon>
        <taxon>Sphingomonadaceae</taxon>
        <taxon>Novosphingobium</taxon>
    </lineage>
</organism>
<keyword evidence="1" id="KW-1133">Transmembrane helix</keyword>
<protein>
    <submittedName>
        <fullName evidence="2">Uncharacterized protein</fullName>
    </submittedName>
</protein>
<accession>A0ABT0BCF6</accession>
<evidence type="ECO:0000256" key="1">
    <source>
        <dbReference type="SAM" id="Phobius"/>
    </source>
</evidence>
<keyword evidence="1" id="KW-0812">Transmembrane</keyword>
<dbReference type="RefSeq" id="WP_244018981.1">
    <property type="nucleotide sequence ID" value="NZ_JALHLF010000024.1"/>
</dbReference>
<dbReference type="Proteomes" id="UP001162881">
    <property type="component" value="Unassembled WGS sequence"/>
</dbReference>
<dbReference type="EMBL" id="JALHLF010000024">
    <property type="protein sequence ID" value="MCJ2182737.1"/>
    <property type="molecule type" value="Genomic_DNA"/>
</dbReference>
<sequence>MTVLWLGPLVTLGFITGFMISAILLRAGRLDRPVAWLAAFALPFCFAALPVALLLLFSIVNLALSQGPAAANP</sequence>
<reference evidence="2" key="1">
    <citation type="submission" date="2022-03" db="EMBL/GenBank/DDBJ databases">
        <title>Identification of a novel bacterium isolated from mangrove sediments.</title>
        <authorList>
            <person name="Pan X."/>
        </authorList>
    </citation>
    <scope>NUCLEOTIDE SEQUENCE</scope>
    <source>
        <strain evidence="2">B1949</strain>
    </source>
</reference>